<gene>
    <name evidence="1" type="ORF">NE863_10920</name>
</gene>
<dbReference type="EMBL" id="CP098807">
    <property type="protein sequence ID" value="USJ21833.1"/>
    <property type="molecule type" value="Genomic_DNA"/>
</dbReference>
<evidence type="ECO:0000313" key="1">
    <source>
        <dbReference type="EMBL" id="USJ21833.1"/>
    </source>
</evidence>
<name>A0A9Q9D7X1_ENSAD</name>
<evidence type="ECO:0000313" key="2">
    <source>
        <dbReference type="Proteomes" id="UP001055460"/>
    </source>
</evidence>
<accession>A0A9Q9D7X1</accession>
<organism evidence="1 2">
    <name type="scientific">Ensifer adhaerens</name>
    <name type="common">Sinorhizobium morelense</name>
    <dbReference type="NCBI Taxonomy" id="106592"/>
    <lineage>
        <taxon>Bacteria</taxon>
        <taxon>Pseudomonadati</taxon>
        <taxon>Pseudomonadota</taxon>
        <taxon>Alphaproteobacteria</taxon>
        <taxon>Hyphomicrobiales</taxon>
        <taxon>Rhizobiaceae</taxon>
        <taxon>Sinorhizobium/Ensifer group</taxon>
        <taxon>Ensifer</taxon>
    </lineage>
</organism>
<protein>
    <submittedName>
        <fullName evidence="1">Uncharacterized protein</fullName>
    </submittedName>
</protein>
<dbReference type="RefSeq" id="WP_090294291.1">
    <property type="nucleotide sequence ID" value="NZ_CP098807.1"/>
</dbReference>
<dbReference type="Proteomes" id="UP001055460">
    <property type="component" value="Chromosome"/>
</dbReference>
<sequence length="95" mass="10569">MTDEQKTSPDSAEIRLSPDEALVLFELLSRWSEENAVPTPDASCFESTAECAVLLAVLADLQKQLVAPFREDYGEAVKAARRRLAPSWDYPDLRG</sequence>
<dbReference type="AlphaFoldDB" id="A0A9Q9D7X1"/>
<dbReference type="OrthoDB" id="7584051at2"/>
<reference evidence="1" key="1">
    <citation type="submission" date="2022-06" db="EMBL/GenBank/DDBJ databases">
        <title>Physiological and biochemical characterization and genomic elucidation of a strain of the genus Ensifer adhaerens M8 that combines arsenic oxidation and chromium reduction.</title>
        <authorList>
            <person name="Li X."/>
            <person name="Yu c."/>
        </authorList>
    </citation>
    <scope>NUCLEOTIDE SEQUENCE</scope>
    <source>
        <strain evidence="1">M8</strain>
    </source>
</reference>
<proteinExistence type="predicted"/>